<dbReference type="PANTHER" id="PTHR44591:SF3">
    <property type="entry name" value="RESPONSE REGULATORY DOMAIN-CONTAINING PROTEIN"/>
    <property type="match status" value="1"/>
</dbReference>
<evidence type="ECO:0000313" key="4">
    <source>
        <dbReference type="EMBL" id="MFD2629328.1"/>
    </source>
</evidence>
<dbReference type="Pfam" id="PF00072">
    <property type="entry name" value="Response_reg"/>
    <property type="match status" value="1"/>
</dbReference>
<accession>A0ABW5Q125</accession>
<name>A0ABW5Q125_9BACI</name>
<evidence type="ECO:0000256" key="1">
    <source>
        <dbReference type="ARBA" id="ARBA00022553"/>
    </source>
</evidence>
<gene>
    <name evidence="4" type="ORF">ACFSUN_11120</name>
</gene>
<dbReference type="RefSeq" id="WP_379562111.1">
    <property type="nucleotide sequence ID" value="NZ_JBHUMX010000035.1"/>
</dbReference>
<dbReference type="Proteomes" id="UP001597451">
    <property type="component" value="Unassembled WGS sequence"/>
</dbReference>
<dbReference type="SUPFAM" id="SSF52172">
    <property type="entry name" value="CheY-like"/>
    <property type="match status" value="1"/>
</dbReference>
<feature type="domain" description="Response regulatory" evidence="3">
    <location>
        <begin position="5"/>
        <end position="119"/>
    </location>
</feature>
<dbReference type="SMART" id="SM00448">
    <property type="entry name" value="REC"/>
    <property type="match status" value="1"/>
</dbReference>
<dbReference type="EMBL" id="JBHUMX010000035">
    <property type="protein sequence ID" value="MFD2629328.1"/>
    <property type="molecule type" value="Genomic_DNA"/>
</dbReference>
<keyword evidence="5" id="KW-1185">Reference proteome</keyword>
<evidence type="ECO:0000256" key="2">
    <source>
        <dbReference type="PROSITE-ProRule" id="PRU00169"/>
    </source>
</evidence>
<sequence>MFKKKILIVDDQPGIRLLLTDILQAEGHHTDTAQTGKEAVDKLKEHTYHLVLLDYNLPIMDGGEILKYLEKYNITVPIIVMSGLSDQVEEEISGYSNVKQVLGKPFNIVDVRNLTRQVLGS</sequence>
<dbReference type="Gene3D" id="3.40.50.2300">
    <property type="match status" value="1"/>
</dbReference>
<dbReference type="InterPro" id="IPR001789">
    <property type="entry name" value="Sig_transdc_resp-reg_receiver"/>
</dbReference>
<comment type="caution">
    <text evidence="4">The sequence shown here is derived from an EMBL/GenBank/DDBJ whole genome shotgun (WGS) entry which is preliminary data.</text>
</comment>
<proteinExistence type="predicted"/>
<organism evidence="4 5">
    <name type="scientific">Oceanobacillus kapialis</name>
    <dbReference type="NCBI Taxonomy" id="481353"/>
    <lineage>
        <taxon>Bacteria</taxon>
        <taxon>Bacillati</taxon>
        <taxon>Bacillota</taxon>
        <taxon>Bacilli</taxon>
        <taxon>Bacillales</taxon>
        <taxon>Bacillaceae</taxon>
        <taxon>Oceanobacillus</taxon>
    </lineage>
</organism>
<protein>
    <submittedName>
        <fullName evidence="4">Response regulator</fullName>
    </submittedName>
</protein>
<reference evidence="5" key="1">
    <citation type="journal article" date="2019" name="Int. J. Syst. Evol. Microbiol.">
        <title>The Global Catalogue of Microorganisms (GCM) 10K type strain sequencing project: providing services to taxonomists for standard genome sequencing and annotation.</title>
        <authorList>
            <consortium name="The Broad Institute Genomics Platform"/>
            <consortium name="The Broad Institute Genome Sequencing Center for Infectious Disease"/>
            <person name="Wu L."/>
            <person name="Ma J."/>
        </authorList>
    </citation>
    <scope>NUCLEOTIDE SEQUENCE [LARGE SCALE GENOMIC DNA]</scope>
    <source>
        <strain evidence="5">TISTR 1858</strain>
    </source>
</reference>
<keyword evidence="1 2" id="KW-0597">Phosphoprotein</keyword>
<feature type="modified residue" description="4-aspartylphosphate" evidence="2">
    <location>
        <position position="54"/>
    </location>
</feature>
<dbReference type="InterPro" id="IPR050595">
    <property type="entry name" value="Bact_response_regulator"/>
</dbReference>
<dbReference type="PANTHER" id="PTHR44591">
    <property type="entry name" value="STRESS RESPONSE REGULATOR PROTEIN 1"/>
    <property type="match status" value="1"/>
</dbReference>
<evidence type="ECO:0000259" key="3">
    <source>
        <dbReference type="PROSITE" id="PS50110"/>
    </source>
</evidence>
<evidence type="ECO:0000313" key="5">
    <source>
        <dbReference type="Proteomes" id="UP001597451"/>
    </source>
</evidence>
<dbReference type="InterPro" id="IPR011006">
    <property type="entry name" value="CheY-like_superfamily"/>
</dbReference>
<dbReference type="PROSITE" id="PS50110">
    <property type="entry name" value="RESPONSE_REGULATORY"/>
    <property type="match status" value="1"/>
</dbReference>